<dbReference type="STRING" id="1384056.N787_00430"/>
<feature type="domain" description="Cytochrome c-type biogenesis protein H TPR" evidence="7">
    <location>
        <begin position="73"/>
        <end position="189"/>
    </location>
</feature>
<proteinExistence type="predicted"/>
<evidence type="ECO:0000256" key="5">
    <source>
        <dbReference type="SAM" id="Phobius"/>
    </source>
</evidence>
<dbReference type="SUPFAM" id="SSF48452">
    <property type="entry name" value="TPR-like"/>
    <property type="match status" value="1"/>
</dbReference>
<evidence type="ECO:0000313" key="9">
    <source>
        <dbReference type="Proteomes" id="UP000029393"/>
    </source>
</evidence>
<comment type="caution">
    <text evidence="8">The sequence shown here is derived from an EMBL/GenBank/DDBJ whole genome shotgun (WGS) entry which is preliminary data.</text>
</comment>
<keyword evidence="5" id="KW-1133">Transmembrane helix</keyword>
<dbReference type="GO" id="GO:0017004">
    <property type="term" value="P:cytochrome complex assembly"/>
    <property type="evidence" value="ECO:0007669"/>
    <property type="project" value="UniProtKB-KW"/>
</dbReference>
<feature type="domain" description="Cytochrome c-type biogenesis protein H Ig-like" evidence="6">
    <location>
        <begin position="221"/>
        <end position="328"/>
    </location>
</feature>
<evidence type="ECO:0000256" key="1">
    <source>
        <dbReference type="ARBA" id="ARBA00022737"/>
    </source>
</evidence>
<keyword evidence="2" id="KW-0201">Cytochrome c-type biogenesis</keyword>
<dbReference type="PANTHER" id="PTHR47870:SF1">
    <property type="entry name" value="CYTOCHROME C-TYPE BIOGENESIS PROTEIN CCMH"/>
    <property type="match status" value="1"/>
</dbReference>
<evidence type="ECO:0000256" key="2">
    <source>
        <dbReference type="ARBA" id="ARBA00022748"/>
    </source>
</evidence>
<evidence type="ECO:0000259" key="7">
    <source>
        <dbReference type="Pfam" id="PF23914"/>
    </source>
</evidence>
<dbReference type="PANTHER" id="PTHR47870">
    <property type="entry name" value="CYTOCHROME C-TYPE BIOGENESIS PROTEIN CCMH"/>
    <property type="match status" value="1"/>
</dbReference>
<dbReference type="OrthoDB" id="9776053at2"/>
<dbReference type="InterPro" id="IPR056412">
    <property type="entry name" value="Ig_CycH"/>
</dbReference>
<dbReference type="Gene3D" id="1.25.40.10">
    <property type="entry name" value="Tetratricopeptide repeat domain"/>
    <property type="match status" value="1"/>
</dbReference>
<dbReference type="eggNOG" id="COG4235">
    <property type="taxonomic scope" value="Bacteria"/>
</dbReference>
<protein>
    <submittedName>
        <fullName evidence="8">Uncharacterized protein</fullName>
    </submittedName>
</protein>
<dbReference type="InterPro" id="IPR011990">
    <property type="entry name" value="TPR-like_helical_dom_sf"/>
</dbReference>
<evidence type="ECO:0000256" key="4">
    <source>
        <dbReference type="PROSITE-ProRule" id="PRU00339"/>
    </source>
</evidence>
<dbReference type="PATRIC" id="fig|1384056.3.peg.81"/>
<reference evidence="8 9" key="1">
    <citation type="submission" date="2013-09" db="EMBL/GenBank/DDBJ databases">
        <title>Genome sequencing of Arenimonas metalli.</title>
        <authorList>
            <person name="Chen F."/>
            <person name="Wang G."/>
        </authorList>
    </citation>
    <scope>NUCLEOTIDE SEQUENCE [LARGE SCALE GENOMIC DNA]</scope>
    <source>
        <strain evidence="8 9">CF5-1</strain>
    </source>
</reference>
<dbReference type="RefSeq" id="WP_034209950.1">
    <property type="nucleotide sequence ID" value="NZ_AVCK01000001.1"/>
</dbReference>
<evidence type="ECO:0000256" key="3">
    <source>
        <dbReference type="ARBA" id="ARBA00022803"/>
    </source>
</evidence>
<name>A0A091BCA4_9GAMM</name>
<gene>
    <name evidence="8" type="ORF">N787_00430</name>
</gene>
<evidence type="ECO:0000259" key="6">
    <source>
        <dbReference type="Pfam" id="PF23892"/>
    </source>
</evidence>
<evidence type="ECO:0000313" key="8">
    <source>
        <dbReference type="EMBL" id="KFN48429.1"/>
    </source>
</evidence>
<keyword evidence="5" id="KW-0812">Transmembrane</keyword>
<keyword evidence="3 4" id="KW-0802">TPR repeat</keyword>
<dbReference type="PROSITE" id="PS50005">
    <property type="entry name" value="TPR"/>
    <property type="match status" value="1"/>
</dbReference>
<accession>A0A091BCA4</accession>
<keyword evidence="5" id="KW-0472">Membrane</keyword>
<keyword evidence="9" id="KW-1185">Reference proteome</keyword>
<feature type="repeat" description="TPR" evidence="4">
    <location>
        <begin position="84"/>
        <end position="117"/>
    </location>
</feature>
<dbReference type="InterPro" id="IPR051263">
    <property type="entry name" value="C-type_cytochrome_biogenesis"/>
</dbReference>
<dbReference type="EMBL" id="AVCK01000001">
    <property type="protein sequence ID" value="KFN48429.1"/>
    <property type="molecule type" value="Genomic_DNA"/>
</dbReference>
<dbReference type="AlphaFoldDB" id="A0A091BCA4"/>
<sequence>MTSFLIGAALLVALALAFVLPPLWRSARGSALALLLAVPALTVGLYYAVGEPDALDPANVEAPTTLEGAIAQLERRLADEPGSVEGWVLLGRSRMAQQRWADARDAFAKAYAILPDEPDLMVEYADAQMRAAPDGRFPDSATALLEKVVAGTPTHQRGLFFLGAQRLQSGQPAEAAALWERLLPLLDPQTALALKPQLDQARELAGLAPLEDLPAAAGPSITVTVSLAPALAQQVGDGSALYVFARTADGAGLPVAVKRLPATGFPLTLTLSDADGLMPAQKLSMQKEVRVLARISKSGDAAAATGDLEAGAVTLAVADGARAELVIDQVLP</sequence>
<dbReference type="Pfam" id="PF23892">
    <property type="entry name" value="Ig_CycH"/>
    <property type="match status" value="1"/>
</dbReference>
<dbReference type="Pfam" id="PF23914">
    <property type="entry name" value="TPR_CcmH_CycH"/>
    <property type="match status" value="1"/>
</dbReference>
<feature type="transmembrane region" description="Helical" evidence="5">
    <location>
        <begin position="27"/>
        <end position="49"/>
    </location>
</feature>
<dbReference type="Proteomes" id="UP000029393">
    <property type="component" value="Unassembled WGS sequence"/>
</dbReference>
<keyword evidence="1" id="KW-0677">Repeat</keyword>
<dbReference type="InterPro" id="IPR056413">
    <property type="entry name" value="TPR_CcmH_CycH"/>
</dbReference>
<organism evidence="8 9">
    <name type="scientific">Arenimonas metalli CF5-1</name>
    <dbReference type="NCBI Taxonomy" id="1384056"/>
    <lineage>
        <taxon>Bacteria</taxon>
        <taxon>Pseudomonadati</taxon>
        <taxon>Pseudomonadota</taxon>
        <taxon>Gammaproteobacteria</taxon>
        <taxon>Lysobacterales</taxon>
        <taxon>Lysobacteraceae</taxon>
        <taxon>Arenimonas</taxon>
    </lineage>
</organism>
<dbReference type="InterPro" id="IPR019734">
    <property type="entry name" value="TPR_rpt"/>
</dbReference>